<evidence type="ECO:0000313" key="3">
    <source>
        <dbReference type="Proteomes" id="UP001589828"/>
    </source>
</evidence>
<gene>
    <name evidence="2" type="ORF">ACFFGT_02370</name>
</gene>
<proteinExistence type="predicted"/>
<keyword evidence="3" id="KW-1185">Reference proteome</keyword>
<dbReference type="EMBL" id="JBHLTS010000004">
    <property type="protein sequence ID" value="MFC0513019.1"/>
    <property type="molecule type" value="Genomic_DNA"/>
</dbReference>
<feature type="signal peptide" evidence="1">
    <location>
        <begin position="1"/>
        <end position="28"/>
    </location>
</feature>
<dbReference type="RefSeq" id="WP_377020892.1">
    <property type="nucleotide sequence ID" value="NZ_JBHLTS010000004.1"/>
</dbReference>
<feature type="chain" id="PRO_5046633739" evidence="1">
    <location>
        <begin position="29"/>
        <end position="135"/>
    </location>
</feature>
<comment type="caution">
    <text evidence="2">The sequence shown here is derived from an EMBL/GenBank/DDBJ whole genome shotgun (WGS) entry which is preliminary data.</text>
</comment>
<reference evidence="2 3" key="1">
    <citation type="submission" date="2024-09" db="EMBL/GenBank/DDBJ databases">
        <authorList>
            <person name="Sun Q."/>
            <person name="Mori K."/>
        </authorList>
    </citation>
    <scope>NUCLEOTIDE SEQUENCE [LARGE SCALE GENOMIC DNA]</scope>
    <source>
        <strain evidence="2 3">NCAIM B.02415</strain>
    </source>
</reference>
<evidence type="ECO:0000313" key="2">
    <source>
        <dbReference type="EMBL" id="MFC0513019.1"/>
    </source>
</evidence>
<accession>A0ABV6KZY3</accession>
<evidence type="ECO:0000256" key="1">
    <source>
        <dbReference type="SAM" id="SignalP"/>
    </source>
</evidence>
<organism evidence="2 3">
    <name type="scientific">Mucilaginibacter angelicae</name>
    <dbReference type="NCBI Taxonomy" id="869718"/>
    <lineage>
        <taxon>Bacteria</taxon>
        <taxon>Pseudomonadati</taxon>
        <taxon>Bacteroidota</taxon>
        <taxon>Sphingobacteriia</taxon>
        <taxon>Sphingobacteriales</taxon>
        <taxon>Sphingobacteriaceae</taxon>
        <taxon>Mucilaginibacter</taxon>
    </lineage>
</organism>
<keyword evidence="1" id="KW-0732">Signal</keyword>
<dbReference type="Proteomes" id="UP001589828">
    <property type="component" value="Unassembled WGS sequence"/>
</dbReference>
<name>A0ABV6KZY3_9SPHI</name>
<protein>
    <submittedName>
        <fullName evidence="2">Uncharacterized protein</fullName>
    </submittedName>
</protein>
<sequence length="135" mass="13902">MKKTVIRGFTALMLGVAGITVLSSFDSASGASGSGSGVFQQELKIDCSETTDIYNYNSTGTGASGTVSGNVSPGGGGGGSIGGSYNGNTVQSGYVGTRIIHKDKIDCVWAWSLWCNPRACARNGQPDSWVWLPGK</sequence>